<feature type="compositionally biased region" description="Low complexity" evidence="1">
    <location>
        <begin position="83"/>
        <end position="101"/>
    </location>
</feature>
<accession>A0A6P6AYE7</accession>
<evidence type="ECO:0000256" key="1">
    <source>
        <dbReference type="SAM" id="MobiDB-lite"/>
    </source>
</evidence>
<evidence type="ECO:0000313" key="3">
    <source>
        <dbReference type="Proteomes" id="UP000515121"/>
    </source>
</evidence>
<keyword evidence="2" id="KW-0472">Membrane</keyword>
<keyword evidence="2" id="KW-1133">Transmembrane helix</keyword>
<feature type="region of interest" description="Disordered" evidence="1">
    <location>
        <begin position="81"/>
        <end position="104"/>
    </location>
</feature>
<dbReference type="RefSeq" id="XP_022769899.1">
    <property type="nucleotide sequence ID" value="XM_022914164.1"/>
</dbReference>
<keyword evidence="3" id="KW-1185">Reference proteome</keyword>
<name>A0A6P6AYE7_DURZI</name>
<keyword evidence="2" id="KW-0812">Transmembrane</keyword>
<dbReference type="Proteomes" id="UP000515121">
    <property type="component" value="Unplaced"/>
</dbReference>
<dbReference type="PANTHER" id="PTHR34553:SF8">
    <property type="match status" value="1"/>
</dbReference>
<feature type="transmembrane region" description="Helical" evidence="2">
    <location>
        <begin position="329"/>
        <end position="347"/>
    </location>
</feature>
<dbReference type="KEGG" id="dzi:111313478"/>
<evidence type="ECO:0000313" key="4">
    <source>
        <dbReference type="RefSeq" id="XP_022769899.1"/>
    </source>
</evidence>
<organism evidence="3 4">
    <name type="scientific">Durio zibethinus</name>
    <name type="common">Durian</name>
    <dbReference type="NCBI Taxonomy" id="66656"/>
    <lineage>
        <taxon>Eukaryota</taxon>
        <taxon>Viridiplantae</taxon>
        <taxon>Streptophyta</taxon>
        <taxon>Embryophyta</taxon>
        <taxon>Tracheophyta</taxon>
        <taxon>Spermatophyta</taxon>
        <taxon>Magnoliopsida</taxon>
        <taxon>eudicotyledons</taxon>
        <taxon>Gunneridae</taxon>
        <taxon>Pentapetalae</taxon>
        <taxon>rosids</taxon>
        <taxon>malvids</taxon>
        <taxon>Malvales</taxon>
        <taxon>Malvaceae</taxon>
        <taxon>Helicteroideae</taxon>
        <taxon>Durio</taxon>
    </lineage>
</organism>
<dbReference type="OrthoDB" id="1915931at2759"/>
<proteinExistence type="predicted"/>
<dbReference type="PANTHER" id="PTHR34553">
    <property type="entry name" value="OS05G0597400 PROTEIN"/>
    <property type="match status" value="1"/>
</dbReference>
<dbReference type="AlphaFoldDB" id="A0A6P6AYE7"/>
<protein>
    <submittedName>
        <fullName evidence="4">Uncharacterized protein LOC111313478 isoform X1</fullName>
    </submittedName>
</protein>
<sequence>MYLVLMRVLDIKCRCNRSQAFIVCGRNIQSYLSRAFLFFAPISKKFLILVDNQSWRMNNHYSRSAHIKELMSTTYRISPFKNSRTLPRSPSLRSRSPSSEKSSNKWLPTVTMATWRENSPFSALNLYKTLHGFIVFDVAWEDVRGINYTNLLQKDASLALEVKSMRKWEFNGIAQALSSISSWFSATPSETLTLQRNLIVLQEKVHSRTTQGITISSRELLFDDTSKAELFSEDAFFDVRQCFLDTDDKFIMNQEVESLRGTSDKPTEYQHTFLLFSFNDRNLPPKLRQIITSDLKLLAFLEAGLPSWVIFLQSYPLFCKVYRHWMPPLLSTIFIFVSLITIIIGFYDLYKNVPLLKSTASHLCGPLFKWIEAWDMISRIRYLGTFLFLQNLVKAVKWFLMMARAMKLPVLLLTRPLMQPLEEIMTLVIPAWTIFAGTVEQFYITAWILVEPFCSLVSDFVEILLSPLGLLYKYVWSAVQLICACFECVWELLLTSTKGGLMLANYVASTFHGIYAMLEKVPLTSSINQITYVSQVKSASSGVSYWHSLQNDLYKEVFQSLRNIIRGLVAFLTSCNQHRLSIYNHLITIFRHSPHLDPKTCSSHQASIHVDSNHKVLMKKCDCCHHRKSI</sequence>
<dbReference type="GeneID" id="111313478"/>
<reference evidence="4" key="1">
    <citation type="submission" date="2025-08" db="UniProtKB">
        <authorList>
            <consortium name="RefSeq"/>
        </authorList>
    </citation>
    <scope>IDENTIFICATION</scope>
    <source>
        <tissue evidence="4">Fruit stalk</tissue>
    </source>
</reference>
<evidence type="ECO:0000256" key="2">
    <source>
        <dbReference type="SAM" id="Phobius"/>
    </source>
</evidence>
<feature type="transmembrane region" description="Helical" evidence="2">
    <location>
        <begin position="382"/>
        <end position="403"/>
    </location>
</feature>
<gene>
    <name evidence="4" type="primary">LOC111313478</name>
</gene>